<comment type="caution">
    <text evidence="3">The sequence shown here is derived from an EMBL/GenBank/DDBJ whole genome shotgun (WGS) entry which is preliminary data.</text>
</comment>
<keyword evidence="1" id="KW-0547">Nucleotide-binding</keyword>
<dbReference type="AlphaFoldDB" id="A0A8S3AL45"/>
<dbReference type="InterPro" id="IPR045086">
    <property type="entry name" value="OBG_GTPase"/>
</dbReference>
<dbReference type="GO" id="GO:0003924">
    <property type="term" value="F:GTPase activity"/>
    <property type="evidence" value="ECO:0007669"/>
    <property type="project" value="InterPro"/>
</dbReference>
<evidence type="ECO:0000259" key="2">
    <source>
        <dbReference type="PROSITE" id="PS51710"/>
    </source>
</evidence>
<dbReference type="InterPro" id="IPR031167">
    <property type="entry name" value="G_OBG"/>
</dbReference>
<evidence type="ECO:0000256" key="1">
    <source>
        <dbReference type="ARBA" id="ARBA00022741"/>
    </source>
</evidence>
<evidence type="ECO:0000313" key="4">
    <source>
        <dbReference type="Proteomes" id="UP000681720"/>
    </source>
</evidence>
<dbReference type="GO" id="GO:0005739">
    <property type="term" value="C:mitochondrion"/>
    <property type="evidence" value="ECO:0007669"/>
    <property type="project" value="TreeGrafter"/>
</dbReference>
<dbReference type="Proteomes" id="UP000681720">
    <property type="component" value="Unassembled WGS sequence"/>
</dbReference>
<dbReference type="Pfam" id="PF01926">
    <property type="entry name" value="MMR_HSR1"/>
    <property type="match status" value="1"/>
</dbReference>
<feature type="non-terminal residue" evidence="3">
    <location>
        <position position="80"/>
    </location>
</feature>
<dbReference type="SUPFAM" id="SSF52540">
    <property type="entry name" value="P-loop containing nucleoside triphosphate hydrolases"/>
    <property type="match status" value="1"/>
</dbReference>
<protein>
    <recommendedName>
        <fullName evidence="2">OBG-type G domain-containing protein</fullName>
    </recommendedName>
</protein>
<organism evidence="3 4">
    <name type="scientific">Rotaria magnacalcarata</name>
    <dbReference type="NCBI Taxonomy" id="392030"/>
    <lineage>
        <taxon>Eukaryota</taxon>
        <taxon>Metazoa</taxon>
        <taxon>Spiralia</taxon>
        <taxon>Gnathifera</taxon>
        <taxon>Rotifera</taxon>
        <taxon>Eurotatoria</taxon>
        <taxon>Bdelloidea</taxon>
        <taxon>Philodinida</taxon>
        <taxon>Philodinidae</taxon>
        <taxon>Rotaria</taxon>
    </lineage>
</organism>
<feature type="domain" description="OBG-type G" evidence="2">
    <location>
        <begin position="1"/>
        <end position="80"/>
    </location>
</feature>
<dbReference type="PANTHER" id="PTHR11702:SF31">
    <property type="entry name" value="MITOCHONDRIAL RIBOSOME-ASSOCIATED GTPASE 2"/>
    <property type="match status" value="1"/>
</dbReference>
<dbReference type="InterPro" id="IPR006073">
    <property type="entry name" value="GTP-bd"/>
</dbReference>
<name>A0A8S3AL45_9BILA</name>
<feature type="non-terminal residue" evidence="3">
    <location>
        <position position="1"/>
    </location>
</feature>
<dbReference type="GO" id="GO:0005525">
    <property type="term" value="F:GTP binding"/>
    <property type="evidence" value="ECO:0007669"/>
    <property type="project" value="InterPro"/>
</dbReference>
<dbReference type="Gene3D" id="3.40.50.300">
    <property type="entry name" value="P-loop containing nucleotide triphosphate hydrolases"/>
    <property type="match status" value="1"/>
</dbReference>
<accession>A0A8S3AL45</accession>
<dbReference type="InterPro" id="IPR027417">
    <property type="entry name" value="P-loop_NTPase"/>
</dbReference>
<sequence>LVADIPGIVPGASKQKQGLGSKFLRHIERCLALLIIIDMSVERPWEQYDLLMNELHEYKTDLTKKPITIIGNKMDDHDAK</sequence>
<reference evidence="3" key="1">
    <citation type="submission" date="2021-02" db="EMBL/GenBank/DDBJ databases">
        <authorList>
            <person name="Nowell W R."/>
        </authorList>
    </citation>
    <scope>NUCLEOTIDE SEQUENCE</scope>
</reference>
<dbReference type="EMBL" id="CAJOBJ010136837">
    <property type="protein sequence ID" value="CAF4745664.1"/>
    <property type="molecule type" value="Genomic_DNA"/>
</dbReference>
<proteinExistence type="predicted"/>
<dbReference type="PANTHER" id="PTHR11702">
    <property type="entry name" value="DEVELOPMENTALLY REGULATED GTP-BINDING PROTEIN-RELATED"/>
    <property type="match status" value="1"/>
</dbReference>
<evidence type="ECO:0000313" key="3">
    <source>
        <dbReference type="EMBL" id="CAF4745664.1"/>
    </source>
</evidence>
<dbReference type="PROSITE" id="PS51710">
    <property type="entry name" value="G_OBG"/>
    <property type="match status" value="1"/>
</dbReference>
<gene>
    <name evidence="3" type="ORF">GIL414_LOCUS44923</name>
</gene>